<dbReference type="Proteomes" id="UP000278981">
    <property type="component" value="Unassembled WGS sequence"/>
</dbReference>
<dbReference type="PANTHER" id="PTHR45527:SF1">
    <property type="entry name" value="FATTY ACID SYNTHASE"/>
    <property type="match status" value="1"/>
</dbReference>
<dbReference type="GO" id="GO:0005829">
    <property type="term" value="C:cytosol"/>
    <property type="evidence" value="ECO:0007669"/>
    <property type="project" value="TreeGrafter"/>
</dbReference>
<dbReference type="GO" id="GO:0043041">
    <property type="term" value="P:amino acid activation for nonribosomal peptide biosynthetic process"/>
    <property type="evidence" value="ECO:0007669"/>
    <property type="project" value="TreeGrafter"/>
</dbReference>
<keyword evidence="2" id="KW-0596">Phosphopantetheine</keyword>
<name>A0A3N9XQ94_9ACTN</name>
<dbReference type="Gene3D" id="3.30.300.30">
    <property type="match status" value="3"/>
</dbReference>
<dbReference type="PROSITE" id="PS00455">
    <property type="entry name" value="AMP_BINDING"/>
    <property type="match status" value="3"/>
</dbReference>
<dbReference type="InterPro" id="IPR010071">
    <property type="entry name" value="AA_adenyl_dom"/>
</dbReference>
<proteinExistence type="predicted"/>
<dbReference type="FunFam" id="3.40.50.980:FF:000001">
    <property type="entry name" value="Non-ribosomal peptide synthetase"/>
    <property type="match status" value="3"/>
</dbReference>
<dbReference type="EMBL" id="QDGB01000280">
    <property type="protein sequence ID" value="RQX15285.1"/>
    <property type="molecule type" value="Genomic_DNA"/>
</dbReference>
<dbReference type="GO" id="GO:0003824">
    <property type="term" value="F:catalytic activity"/>
    <property type="evidence" value="ECO:0007669"/>
    <property type="project" value="InterPro"/>
</dbReference>
<dbReference type="Pfam" id="PF00501">
    <property type="entry name" value="AMP-binding"/>
    <property type="match status" value="3"/>
</dbReference>
<evidence type="ECO:0000259" key="6">
    <source>
        <dbReference type="PROSITE" id="PS50075"/>
    </source>
</evidence>
<dbReference type="GO" id="GO:0031177">
    <property type="term" value="F:phosphopantetheine binding"/>
    <property type="evidence" value="ECO:0007669"/>
    <property type="project" value="InterPro"/>
</dbReference>
<evidence type="ECO:0000313" key="8">
    <source>
        <dbReference type="Proteomes" id="UP000278981"/>
    </source>
</evidence>
<dbReference type="FunFam" id="2.30.38.10:FF:000001">
    <property type="entry name" value="Non-ribosomal peptide synthetase PvdI"/>
    <property type="match status" value="2"/>
</dbReference>
<feature type="domain" description="Carrier" evidence="6">
    <location>
        <begin position="3049"/>
        <end position="3123"/>
    </location>
</feature>
<dbReference type="InterPro" id="IPR020845">
    <property type="entry name" value="AMP-binding_CS"/>
</dbReference>
<dbReference type="GO" id="GO:0008610">
    <property type="term" value="P:lipid biosynthetic process"/>
    <property type="evidence" value="ECO:0007669"/>
    <property type="project" value="UniProtKB-ARBA"/>
</dbReference>
<evidence type="ECO:0000256" key="5">
    <source>
        <dbReference type="ARBA" id="ARBA00023194"/>
    </source>
</evidence>
<evidence type="ECO:0000256" key="3">
    <source>
        <dbReference type="ARBA" id="ARBA00022553"/>
    </source>
</evidence>
<comment type="caution">
    <text evidence="7">The sequence shown here is derived from an EMBL/GenBank/DDBJ whole genome shotgun (WGS) entry which is preliminary data.</text>
</comment>
<organism evidence="7 8">
    <name type="scientific">Micromonospora ureilytica</name>
    <dbReference type="NCBI Taxonomy" id="709868"/>
    <lineage>
        <taxon>Bacteria</taxon>
        <taxon>Bacillati</taxon>
        <taxon>Actinomycetota</taxon>
        <taxon>Actinomycetes</taxon>
        <taxon>Micromonosporales</taxon>
        <taxon>Micromonosporaceae</taxon>
        <taxon>Micromonospora</taxon>
    </lineage>
</organism>
<keyword evidence="3" id="KW-0597">Phosphoprotein</keyword>
<dbReference type="InterPro" id="IPR036736">
    <property type="entry name" value="ACP-like_sf"/>
</dbReference>
<dbReference type="PROSITE" id="PS50075">
    <property type="entry name" value="CARRIER"/>
    <property type="match status" value="3"/>
</dbReference>
<dbReference type="InterPro" id="IPR006162">
    <property type="entry name" value="Ppantetheine_attach_site"/>
</dbReference>
<dbReference type="FunFam" id="3.30.300.30:FF:000010">
    <property type="entry name" value="Enterobactin synthetase component F"/>
    <property type="match status" value="3"/>
</dbReference>
<dbReference type="InterPro" id="IPR001242">
    <property type="entry name" value="Condensation_dom"/>
</dbReference>
<dbReference type="Gene3D" id="3.40.50.980">
    <property type="match status" value="6"/>
</dbReference>
<evidence type="ECO:0000313" key="7">
    <source>
        <dbReference type="EMBL" id="RQX15285.1"/>
    </source>
</evidence>
<dbReference type="PANTHER" id="PTHR45527">
    <property type="entry name" value="NONRIBOSOMAL PEPTIDE SYNTHETASE"/>
    <property type="match status" value="1"/>
</dbReference>
<keyword evidence="4" id="KW-0677">Repeat</keyword>
<dbReference type="InterPro" id="IPR025110">
    <property type="entry name" value="AMP-bd_C"/>
</dbReference>
<dbReference type="NCBIfam" id="TIGR01720">
    <property type="entry name" value="NRPS-para261"/>
    <property type="match status" value="1"/>
</dbReference>
<protein>
    <recommendedName>
        <fullName evidence="6">Carrier domain-containing protein</fullName>
    </recommendedName>
</protein>
<dbReference type="FunFam" id="3.40.50.980:FF:000002">
    <property type="entry name" value="Enterobactin synthetase component F"/>
    <property type="match status" value="1"/>
</dbReference>
<reference evidence="7 8" key="1">
    <citation type="submission" date="2018-04" db="EMBL/GenBank/DDBJ databases">
        <title>Micromonosporas from Atacama Desert.</title>
        <authorList>
            <person name="Carro L."/>
            <person name="Klenk H.-P."/>
            <person name="Goodfellow M."/>
        </authorList>
    </citation>
    <scope>NUCLEOTIDE SEQUENCE [LARGE SCALE GENOMIC DNA]</scope>
    <source>
        <strain evidence="7 8">LB19</strain>
    </source>
</reference>
<dbReference type="Gene3D" id="1.10.1200.10">
    <property type="entry name" value="ACP-like"/>
    <property type="match status" value="2"/>
</dbReference>
<evidence type="ECO:0000256" key="4">
    <source>
        <dbReference type="ARBA" id="ARBA00022737"/>
    </source>
</evidence>
<dbReference type="SUPFAM" id="SSF52777">
    <property type="entry name" value="CoA-dependent acyltransferases"/>
    <property type="match status" value="8"/>
</dbReference>
<dbReference type="GO" id="GO:0044550">
    <property type="term" value="P:secondary metabolite biosynthetic process"/>
    <property type="evidence" value="ECO:0007669"/>
    <property type="project" value="UniProtKB-ARBA"/>
</dbReference>
<gene>
    <name evidence="7" type="ORF">DDE19_19350</name>
</gene>
<evidence type="ECO:0000256" key="1">
    <source>
        <dbReference type="ARBA" id="ARBA00001957"/>
    </source>
</evidence>
<dbReference type="InterPro" id="IPR029058">
    <property type="entry name" value="AB_hydrolase_fold"/>
</dbReference>
<dbReference type="FunFam" id="3.40.50.12780:FF:000012">
    <property type="entry name" value="Non-ribosomal peptide synthetase"/>
    <property type="match status" value="2"/>
</dbReference>
<dbReference type="OrthoDB" id="5476914at2"/>
<dbReference type="Gene3D" id="3.30.559.30">
    <property type="entry name" value="Nonribosomal peptide synthetase, condensation domain"/>
    <property type="match status" value="4"/>
</dbReference>
<dbReference type="InterPro" id="IPR020806">
    <property type="entry name" value="PKS_PP-bd"/>
</dbReference>
<dbReference type="SMART" id="SM00823">
    <property type="entry name" value="PKS_PP"/>
    <property type="match status" value="3"/>
</dbReference>
<dbReference type="Pfam" id="PF00550">
    <property type="entry name" value="PP-binding"/>
    <property type="match status" value="3"/>
</dbReference>
<dbReference type="GO" id="GO:0017000">
    <property type="term" value="P:antibiotic biosynthetic process"/>
    <property type="evidence" value="ECO:0007669"/>
    <property type="project" value="UniProtKB-KW"/>
</dbReference>
<dbReference type="NCBIfam" id="TIGR01733">
    <property type="entry name" value="AA-adenyl-dom"/>
    <property type="match status" value="3"/>
</dbReference>
<dbReference type="Gene3D" id="2.30.38.10">
    <property type="entry name" value="Luciferase, Domain 3"/>
    <property type="match status" value="3"/>
</dbReference>
<accession>A0A3N9XQ94</accession>
<comment type="cofactor">
    <cofactor evidence="1">
        <name>pantetheine 4'-phosphate</name>
        <dbReference type="ChEBI" id="CHEBI:47942"/>
    </cofactor>
</comment>
<keyword evidence="5" id="KW-0045">Antibiotic biosynthesis</keyword>
<feature type="domain" description="Carrier" evidence="6">
    <location>
        <begin position="1997"/>
        <end position="2071"/>
    </location>
</feature>
<feature type="domain" description="Carrier" evidence="6">
    <location>
        <begin position="946"/>
        <end position="1020"/>
    </location>
</feature>
<sequence length="3593" mass="382436">MGDAVTKKTGLEDVLPLSPLQEGLLFHALYDTDAPDVYTVSTALDLTGPLDSVRLRDAGQALLDRHANLRAGFRRTAKGTTVAAIPTRARLPWAEYDLSGLSEAERDAELDRLGAADQQQRFDMARPPLLRMTLTRLGNATHRLTITHHHILLDGWSAPLLVRELLDLYAKPGSLPPVTPYKAYLAWLARWDRDAATAAWRHALAGLDEPTRMAPAGTRPEPVVPGSVETALPAELSGRLTDLARTLGVTVNTVVQAAWGLLLARLTGRDDVVFGATVSGRPPQLPGVESMIGLFINTVPVRVRIDPAEPADALLVRLQDEQAALMEHQYLGLADIQRLAGHGELFDTLTVFESYPYDPDAAEPVPGLRVTEAQDEDATHYPLVLVAEPGPRINLEIRHRADVFDADAARAILDRLIRIVSAMAADPGAPVGRIDILDPAERAVVLTEWNGSTDGIVATTFPRRFADMLAAYPENIAVICEDEQISYAELAVRSDRLARALAARGVGPGQVVAVALPRSVDLVTALVGVLRCGAAYLALDLDYPADRLRYMVEDAAPACVITRAELTDALPDDVPVVDVAASGPDVTLVEPAVSDAAYVIYTSGSTGQPKGVVVTHEGVAKLLATQQRRLGVTQASRVLLFASPSFDLAYWELCQALLSGGALVVVPAELRVPGAPLVDYLTKHEVTQLALPPSVLSALPADCRLPLGVSMLVGTEEVPARLAERFAAGRRMFNAYGPTETSVNATLWECAPVSTGTVPIGYPDPGQLAYVLDSGLNPVPPGIVGELYLGGLGLARGYHNRPGLTAERFLPDPFATPGARMYRTGDLVRWSPDGALEFVGRVDHQVKIRGFRVELGEIEAVVARQEGVRQAAVVLRTDGGVKRIVAYVVGGTDLGGLRAGIAATLPDYMVPGAFVALDALPVSVNGKLDRAALPAPEFTADGGGRTPRTPREKLLCDVFAEVLGVPTLGIDDDFFALGGDSIMSMQLVGRARVAGLVITPRQVFHHRTPARLVAVAGTVTGADAVPSSLSLVTLTETDRRELAGLGVDVREVLPLSPLQTGLLFHSLLDDAGPDVYTVRMVVDLTGPIDATRLRAAGQALLDRQASLRASFHHLTSGTAVSVVPATVTVPWTAVDLSELDGDAREDAWQRLLAEQGRRFDPTVAPLLRLALARTGPDSHRLVLTHHHLLLDGWSRGPLLAELSALYRDGDTAPVTGRPFRDYLAWLAGQDRRTAEDAWAAALGGLAEPTRVAPADGRRAALAPEVAEVELPEDRTAALTASARARGLTVNTIVQAAWALLLARLTGRDDVVFGATVSGRPPQLPGVESMIGLFINTVPVRVRIDRAEPAHALLDRLQDEQSALMEHQYLSLSDIQRIAGHGELFDTLLVFENYPDGDADDDGLPVTGTDGHDATHYPLTLIAEPGPTLHLAVEYRPDLFDSAYASRLATALVTVVDELVTGLDAPVGRVGLLDRAGRAAILAAGTGEIQELPEATLPELVAAQVAATPDAVALVDPDGVEMTYRELDARTERLARVLASVGAGPETVVALALPRSVELVVAILAAGRAGAAYLPLDLDHPDARLATMLADARPAAVLTVGVTASRVAGLPHADAPIVLDGPLDDPEVRLSPPGPRHPAYVIYTSGSTGVPKGVEIEHAGIVNRLRWMQHEYGLTVGDRVLQKTPAGFDVSVWEFFWPLITGATLVLARPDGHRDPVYLAELIQRERISTVHFVPSMLAAFLAEPRAAGCTAVRRVLCSGEALPSVLADRCRELLPGAALHNLYGPTEASVDVTAWPAERGTGTGTVPIGAPVWNTRVTVLDAGLRQVPVGVPGELYLAGVQLARGYRGRPDLTAGRFVADPYGPAGARMYRTGDQVRWSAPGVLEFLGRGDGQVKIRGLRVELGEIEAALTEQPDVGSAVVLLREDRPGVAHLVAYLTVVGDLDEAVLRARLAALLPEHMVPSAFVVLDALPVSVNGKLDRAALPAPDFAGAGTGTAARNPREQVLVDLFAQVLAVPTVGVEDDFFSLGGDSIISIQLVGRARAAGLSLTLRQVFQLRTPAALAAAAGSAFTLTSGSGALVTLTDAETAEIAGRGLDVAEVLPLSPLQTGLLFHAAFDADGLDLYTVQMVFDLPGSVDPARLRAAGQALLQRHANLRTSFHQLDSGRPVAVVNRGVTLPWAEADLSDLEAARQEEAWQRCLAEEGRRFDPAVAPLLRMMLVRTGDAYRLILTHQHMLLDGWSRGPLMDQLSELYEGADGGTAPAPYRDFLAWLVGQDRSAAEQAWRAALDGVADATRLAPADPQREPAVPELVERELAEAVTARLTGLARSRGLTLNTLVQAAWSIVLGRLTGRDDVIFGATVSGRPAQLPGVESMIGLFINTVPVRVRIDPAEPVAGLLARLQDEQSALLDHQYLGLADVQRLAGVGELFDTLLIVENYPERTGDGPESLLAAVDAGGRDATHYPLTWVVDPGQRLRVGLEFRPDLFAPPVARRLVGALAAVLTAFTTDPDRAVGRLDLVSDEDRTGWNPPPPADGDDPTVAVLFERQVAESPDAPAVVCGTVRLTFAELNGRANRLARLLAARGVGAEDVVGLALPRTADAITAILAVLKCGAAYLPLDPAYPPARIAAMLADARPALLVTASGVGVAADGLDRVLVDDPALDTLAGHDLTDGERVRPALPQHPAYVIYTSGSTGRPKGVVVTHRNLVNLFRSHRAQLHLPARAATGRRHLRVGHAWSFAFDASWQPQLWLLDGHALHIVSEELQRDPEQLAELIRAEGIDFIELTPSHFAQLADAGLIRDGRCPLAVVGVGGEAVPPALWQRLGGLPGTEAFNLYGPTEATVDALAARIGDTATPVIGRAVAGARAYVLDRALRHTPTGVAGELYVAGAGLARGYLGRPDQTAERFLADPYGAAGERMYRTGDLVRWTEDGRVEYLGRVDEQVKIRGFRVELGEIESVLAAQPGVTEAVVIAREDRPGVRLLAGYVVGADGLNLAALRAAVAVELPDYMVPSALVRLDRLPTLANGKLNRAVLPAPDLGATGAGRAPRTERERVLGEVVAAVLGLPSVDVEADFFTLGGDSIVAMQLVGRARAAGLRLTPRQVFAERTVAGLAVVATVLDRTGGRVDDGVGSFPLTPVMRWLREVDGPIDGFNQSAVVQVPADLGWEPLLAALQAVADRHDLLRARLDRTGDWSVTVPPPGSSRAADWTVRVDVSGLDDRGLWDAVVEQATVAQAGLDPDNGAMIRAAWLDAGPHRPGRLLLLVHHLVVDGVSWRVLLPEVGAAWRDAVAGRAPLTAATGTSFRRWATGLAERALDPARVAELPRWAQIVRRGDPLPVRRPLDAAVDVAGTLRDITLTLPTDISEALLTRVPAGLGAGVNDVLLGALGVAVTRWRAAQGDEGDAVLVALEGHGREEHLVDGADLSGTVGWFTNIFPVCLDTAGIDVSVGGAAVAEAVARVREDLAQLPDNGMGYGMLRYLNPVTAPTLAALPHPPIQFNYMGRFDFPEAADWEFAPEAEAAENGADDAMPETYELVLNAQTEDRATGPQLVATWSWPDGLFPEGSVDDLAHLWFDALQTLVTHTRTRSIR</sequence>
<dbReference type="CDD" id="cd19543">
    <property type="entry name" value="DCL_NRPS"/>
    <property type="match status" value="2"/>
</dbReference>
<dbReference type="InterPro" id="IPR000873">
    <property type="entry name" value="AMP-dep_synth/lig_dom"/>
</dbReference>
<evidence type="ECO:0000256" key="2">
    <source>
        <dbReference type="ARBA" id="ARBA00022450"/>
    </source>
</evidence>
<dbReference type="SUPFAM" id="SSF56801">
    <property type="entry name" value="Acetyl-CoA synthetase-like"/>
    <property type="match status" value="3"/>
</dbReference>
<dbReference type="InterPro" id="IPR045851">
    <property type="entry name" value="AMP-bd_C_sf"/>
</dbReference>
<dbReference type="InterPro" id="IPR010060">
    <property type="entry name" value="NRPS_synth"/>
</dbReference>
<dbReference type="PROSITE" id="PS00012">
    <property type="entry name" value="PHOSPHOPANTETHEINE"/>
    <property type="match status" value="3"/>
</dbReference>
<dbReference type="CDD" id="cd17646">
    <property type="entry name" value="A_NRPS_AB3403-like"/>
    <property type="match status" value="1"/>
</dbReference>
<dbReference type="Gene3D" id="3.30.559.10">
    <property type="entry name" value="Chloramphenicol acetyltransferase-like domain"/>
    <property type="match status" value="4"/>
</dbReference>
<dbReference type="SUPFAM" id="SSF47336">
    <property type="entry name" value="ACP-like"/>
    <property type="match status" value="3"/>
</dbReference>
<dbReference type="Pfam" id="PF13193">
    <property type="entry name" value="AMP-binding_C"/>
    <property type="match status" value="3"/>
</dbReference>
<dbReference type="NCBIfam" id="NF003417">
    <property type="entry name" value="PRK04813.1"/>
    <property type="match status" value="3"/>
</dbReference>
<dbReference type="Pfam" id="PF00668">
    <property type="entry name" value="Condensation"/>
    <property type="match status" value="4"/>
</dbReference>
<dbReference type="Gene3D" id="3.40.50.1820">
    <property type="entry name" value="alpha/beta hydrolase"/>
    <property type="match status" value="1"/>
</dbReference>
<dbReference type="InterPro" id="IPR009081">
    <property type="entry name" value="PP-bd_ACP"/>
</dbReference>
<dbReference type="InterPro" id="IPR023213">
    <property type="entry name" value="CAT-like_dom_sf"/>
</dbReference>
<dbReference type="CDD" id="cd05930">
    <property type="entry name" value="A_NRPS"/>
    <property type="match status" value="1"/>
</dbReference>